<evidence type="ECO:0000313" key="2">
    <source>
        <dbReference type="Proteomes" id="UP000215914"/>
    </source>
</evidence>
<evidence type="ECO:0000313" key="1">
    <source>
        <dbReference type="EMBL" id="KAF5810723.1"/>
    </source>
</evidence>
<accession>A0A9K3J9A7</accession>
<dbReference type="EMBL" id="MNCJ02000319">
    <property type="protein sequence ID" value="KAF5810723.1"/>
    <property type="molecule type" value="Genomic_DNA"/>
</dbReference>
<reference evidence="1" key="1">
    <citation type="journal article" date="2017" name="Nature">
        <title>The sunflower genome provides insights into oil metabolism, flowering and Asterid evolution.</title>
        <authorList>
            <person name="Badouin H."/>
            <person name="Gouzy J."/>
            <person name="Grassa C.J."/>
            <person name="Murat F."/>
            <person name="Staton S.E."/>
            <person name="Cottret L."/>
            <person name="Lelandais-Briere C."/>
            <person name="Owens G.L."/>
            <person name="Carrere S."/>
            <person name="Mayjonade B."/>
            <person name="Legrand L."/>
            <person name="Gill N."/>
            <person name="Kane N.C."/>
            <person name="Bowers J.E."/>
            <person name="Hubner S."/>
            <person name="Bellec A."/>
            <person name="Berard A."/>
            <person name="Berges H."/>
            <person name="Blanchet N."/>
            <person name="Boniface M.C."/>
            <person name="Brunel D."/>
            <person name="Catrice O."/>
            <person name="Chaidir N."/>
            <person name="Claudel C."/>
            <person name="Donnadieu C."/>
            <person name="Faraut T."/>
            <person name="Fievet G."/>
            <person name="Helmstetter N."/>
            <person name="King M."/>
            <person name="Knapp S.J."/>
            <person name="Lai Z."/>
            <person name="Le Paslier M.C."/>
            <person name="Lippi Y."/>
            <person name="Lorenzon L."/>
            <person name="Mandel J.R."/>
            <person name="Marage G."/>
            <person name="Marchand G."/>
            <person name="Marquand E."/>
            <person name="Bret-Mestries E."/>
            <person name="Morien E."/>
            <person name="Nambeesan S."/>
            <person name="Nguyen T."/>
            <person name="Pegot-Espagnet P."/>
            <person name="Pouilly N."/>
            <person name="Raftis F."/>
            <person name="Sallet E."/>
            <person name="Schiex T."/>
            <person name="Thomas J."/>
            <person name="Vandecasteele C."/>
            <person name="Vares D."/>
            <person name="Vear F."/>
            <person name="Vautrin S."/>
            <person name="Crespi M."/>
            <person name="Mangin B."/>
            <person name="Burke J.M."/>
            <person name="Salse J."/>
            <person name="Munos S."/>
            <person name="Vincourt P."/>
            <person name="Rieseberg L.H."/>
            <person name="Langlade N.B."/>
        </authorList>
    </citation>
    <scope>NUCLEOTIDE SEQUENCE</scope>
    <source>
        <tissue evidence="1">Leaves</tissue>
    </source>
</reference>
<proteinExistence type="predicted"/>
<dbReference type="Proteomes" id="UP000215914">
    <property type="component" value="Unassembled WGS sequence"/>
</dbReference>
<reference evidence="1" key="2">
    <citation type="submission" date="2020-06" db="EMBL/GenBank/DDBJ databases">
        <title>Helianthus annuus Genome sequencing and assembly Release 2.</title>
        <authorList>
            <person name="Gouzy J."/>
            <person name="Langlade N."/>
            <person name="Munos S."/>
        </authorList>
    </citation>
    <scope>NUCLEOTIDE SEQUENCE</scope>
    <source>
        <tissue evidence="1">Leaves</tissue>
    </source>
</reference>
<dbReference type="AlphaFoldDB" id="A0A9K3J9A7"/>
<keyword evidence="2" id="KW-1185">Reference proteome</keyword>
<protein>
    <submittedName>
        <fullName evidence="1">Uncharacterized protein</fullName>
    </submittedName>
</protein>
<gene>
    <name evidence="1" type="ORF">HanXRQr2_Chr04g0172981</name>
</gene>
<sequence length="48" mass="5522">MAATMEAVVRYLHGSRETFMLALVVEGQLVLMRRISGWMRGIIWLKSI</sequence>
<name>A0A9K3J9A7_HELAN</name>
<organism evidence="1 2">
    <name type="scientific">Helianthus annuus</name>
    <name type="common">Common sunflower</name>
    <dbReference type="NCBI Taxonomy" id="4232"/>
    <lineage>
        <taxon>Eukaryota</taxon>
        <taxon>Viridiplantae</taxon>
        <taxon>Streptophyta</taxon>
        <taxon>Embryophyta</taxon>
        <taxon>Tracheophyta</taxon>
        <taxon>Spermatophyta</taxon>
        <taxon>Magnoliopsida</taxon>
        <taxon>eudicotyledons</taxon>
        <taxon>Gunneridae</taxon>
        <taxon>Pentapetalae</taxon>
        <taxon>asterids</taxon>
        <taxon>campanulids</taxon>
        <taxon>Asterales</taxon>
        <taxon>Asteraceae</taxon>
        <taxon>Asteroideae</taxon>
        <taxon>Heliantheae alliance</taxon>
        <taxon>Heliantheae</taxon>
        <taxon>Helianthus</taxon>
    </lineage>
</organism>
<comment type="caution">
    <text evidence="1">The sequence shown here is derived from an EMBL/GenBank/DDBJ whole genome shotgun (WGS) entry which is preliminary data.</text>
</comment>
<dbReference type="Gramene" id="mRNA:HanXRQr2_Chr04g0172981">
    <property type="protein sequence ID" value="mRNA:HanXRQr2_Chr04g0172981"/>
    <property type="gene ID" value="HanXRQr2_Chr04g0172981"/>
</dbReference>